<comment type="similarity">
    <text evidence="2">Belongs to the peptidase U48 family.</text>
</comment>
<dbReference type="EMBL" id="CAJJDM010000028">
    <property type="protein sequence ID" value="CAD8059996.1"/>
    <property type="molecule type" value="Genomic_DNA"/>
</dbReference>
<evidence type="ECO:0000256" key="10">
    <source>
        <dbReference type="ARBA" id="ARBA00049729"/>
    </source>
</evidence>
<dbReference type="EC" id="3.4.26.1" evidence="10"/>
<evidence type="ECO:0000256" key="1">
    <source>
        <dbReference type="ARBA" id="ARBA00004477"/>
    </source>
</evidence>
<accession>A0A8S1L5H0</accession>
<dbReference type="GO" id="GO:0071586">
    <property type="term" value="P:CAAX-box protein processing"/>
    <property type="evidence" value="ECO:0007669"/>
    <property type="project" value="InterPro"/>
</dbReference>
<keyword evidence="5" id="KW-0378">Hydrolase</keyword>
<dbReference type="GO" id="GO:0005789">
    <property type="term" value="C:endoplasmic reticulum membrane"/>
    <property type="evidence" value="ECO:0007669"/>
    <property type="project" value="UniProtKB-SubCell"/>
</dbReference>
<dbReference type="Pfam" id="PF02517">
    <property type="entry name" value="Rce1-like"/>
    <property type="match status" value="1"/>
</dbReference>
<feature type="transmembrane region" description="Helical" evidence="11">
    <location>
        <begin position="65"/>
        <end position="87"/>
    </location>
</feature>
<sequence>MFISSVYAWKQIKRYFKMRSNAKLKTLSVAISVLLMILNQRFLIGNCSSIMECLYINVNLNSILYPLICNTFLFLGPIYNSILEKYLKNEGFVNKFNENPFKDDRMLIRIVLAPLLEEITFRALFYQNAENQYQYRLLSSILFSLAHSHKFFSFFKKERKFRSLYNYKETNKIQNFKTCFTKALLTTLFILMFTFIFGFYAASVFLKTRSLISVILLHSYCNYLGFPKLKQIFSNTKVNIIKILVVYFVGLVFFYYFITM</sequence>
<dbReference type="GO" id="GO:0004222">
    <property type="term" value="F:metalloendopeptidase activity"/>
    <property type="evidence" value="ECO:0007669"/>
    <property type="project" value="InterPro"/>
</dbReference>
<dbReference type="PANTHER" id="PTHR13046">
    <property type="entry name" value="PROTEASE U48 CAAX PRENYL PROTEASE RCE1"/>
    <property type="match status" value="1"/>
</dbReference>
<evidence type="ECO:0000256" key="11">
    <source>
        <dbReference type="SAM" id="Phobius"/>
    </source>
</evidence>
<evidence type="ECO:0000256" key="3">
    <source>
        <dbReference type="ARBA" id="ARBA00022670"/>
    </source>
</evidence>
<evidence type="ECO:0000256" key="7">
    <source>
        <dbReference type="ARBA" id="ARBA00022989"/>
    </source>
</evidence>
<evidence type="ECO:0000256" key="2">
    <source>
        <dbReference type="ARBA" id="ARBA00006897"/>
    </source>
</evidence>
<feature type="transmembrane region" description="Helical" evidence="11">
    <location>
        <begin position="183"/>
        <end position="202"/>
    </location>
</feature>
<comment type="subcellular location">
    <subcellularLocation>
        <location evidence="1">Endoplasmic reticulum membrane</location>
        <topology evidence="1">Multi-pass membrane protein</topology>
    </subcellularLocation>
</comment>
<reference evidence="13" key="1">
    <citation type="submission" date="2021-01" db="EMBL/GenBank/DDBJ databases">
        <authorList>
            <consortium name="Genoscope - CEA"/>
            <person name="William W."/>
        </authorList>
    </citation>
    <scope>NUCLEOTIDE SEQUENCE</scope>
</reference>
<dbReference type="PANTHER" id="PTHR13046:SF0">
    <property type="entry name" value="CAAX PRENYL PROTEASE 2"/>
    <property type="match status" value="1"/>
</dbReference>
<keyword evidence="8 11" id="KW-0472">Membrane</keyword>
<proteinExistence type="inferred from homology"/>
<feature type="domain" description="CAAX prenyl protease 2/Lysostaphin resistance protein A-like" evidence="12">
    <location>
        <begin position="106"/>
        <end position="223"/>
    </location>
</feature>
<keyword evidence="4 11" id="KW-0812">Transmembrane</keyword>
<keyword evidence="3" id="KW-0645">Protease</keyword>
<gene>
    <name evidence="13" type="ORF">PPRIM_AZ9-3.1.T0290303</name>
</gene>
<dbReference type="AlphaFoldDB" id="A0A8S1L5H0"/>
<evidence type="ECO:0000256" key="9">
    <source>
        <dbReference type="ARBA" id="ARBA00047280"/>
    </source>
</evidence>
<keyword evidence="7 11" id="KW-1133">Transmembrane helix</keyword>
<name>A0A8S1L5H0_PARPR</name>
<evidence type="ECO:0000256" key="8">
    <source>
        <dbReference type="ARBA" id="ARBA00023136"/>
    </source>
</evidence>
<dbReference type="InterPro" id="IPR039731">
    <property type="entry name" value="Rce1"/>
</dbReference>
<protein>
    <recommendedName>
        <fullName evidence="10">intramembrane prenyl-peptidase Rce1</fullName>
        <ecNumber evidence="10">3.4.26.1</ecNumber>
    </recommendedName>
</protein>
<evidence type="ECO:0000313" key="13">
    <source>
        <dbReference type="EMBL" id="CAD8059996.1"/>
    </source>
</evidence>
<evidence type="ECO:0000259" key="12">
    <source>
        <dbReference type="Pfam" id="PF02517"/>
    </source>
</evidence>
<keyword evidence="6" id="KW-0256">Endoplasmic reticulum</keyword>
<comment type="caution">
    <text evidence="13">The sequence shown here is derived from an EMBL/GenBank/DDBJ whole genome shotgun (WGS) entry which is preliminary data.</text>
</comment>
<keyword evidence="14" id="KW-1185">Reference proteome</keyword>
<dbReference type="InterPro" id="IPR003675">
    <property type="entry name" value="Rce1/LyrA-like_dom"/>
</dbReference>
<organism evidence="13 14">
    <name type="scientific">Paramecium primaurelia</name>
    <dbReference type="NCBI Taxonomy" id="5886"/>
    <lineage>
        <taxon>Eukaryota</taxon>
        <taxon>Sar</taxon>
        <taxon>Alveolata</taxon>
        <taxon>Ciliophora</taxon>
        <taxon>Intramacronucleata</taxon>
        <taxon>Oligohymenophorea</taxon>
        <taxon>Peniculida</taxon>
        <taxon>Parameciidae</taxon>
        <taxon>Paramecium</taxon>
    </lineage>
</organism>
<comment type="catalytic activity">
    <reaction evidence="9">
        <text>Hydrolyzes the peptide bond -P2-(S-farnesyl or geranylgeranyl)C-P1'-P2'-P3'-COOH where P1' and P2' are amino acids with aliphatic sidechains and P3' is any C-terminal residue.</text>
        <dbReference type="EC" id="3.4.26.1"/>
    </reaction>
</comment>
<evidence type="ECO:0000313" key="14">
    <source>
        <dbReference type="Proteomes" id="UP000688137"/>
    </source>
</evidence>
<feature type="transmembrane region" description="Helical" evidence="11">
    <location>
        <begin position="238"/>
        <end position="258"/>
    </location>
</feature>
<feature type="transmembrane region" description="Helical" evidence="11">
    <location>
        <begin position="208"/>
        <end position="226"/>
    </location>
</feature>
<evidence type="ECO:0000256" key="4">
    <source>
        <dbReference type="ARBA" id="ARBA00022692"/>
    </source>
</evidence>
<evidence type="ECO:0000256" key="6">
    <source>
        <dbReference type="ARBA" id="ARBA00022824"/>
    </source>
</evidence>
<dbReference type="Proteomes" id="UP000688137">
    <property type="component" value="Unassembled WGS sequence"/>
</dbReference>
<evidence type="ECO:0000256" key="5">
    <source>
        <dbReference type="ARBA" id="ARBA00022801"/>
    </source>
</evidence>